<evidence type="ECO:0000313" key="12">
    <source>
        <dbReference type="EMBL" id="RKS71669.1"/>
    </source>
</evidence>
<dbReference type="Gene3D" id="3.30.300.50">
    <property type="match status" value="2"/>
</dbReference>
<dbReference type="SUPFAM" id="SSF54806">
    <property type="entry name" value="Alpha-lytic protease prodomain"/>
    <property type="match status" value="1"/>
</dbReference>
<dbReference type="OrthoDB" id="8781117at2"/>
<evidence type="ECO:0000256" key="9">
    <source>
        <dbReference type="SAM" id="SignalP"/>
    </source>
</evidence>
<evidence type="ECO:0000256" key="6">
    <source>
        <dbReference type="ARBA" id="ARBA00023145"/>
    </source>
</evidence>
<feature type="chain" id="PRO_5019729349" evidence="9">
    <location>
        <begin position="27"/>
        <end position="479"/>
    </location>
</feature>
<accession>A0A495QHN3</accession>
<dbReference type="InterPro" id="IPR035070">
    <property type="entry name" value="Streptogrisin_prodomain"/>
</dbReference>
<feature type="domain" description="Peptidase S1" evidence="10">
    <location>
        <begin position="185"/>
        <end position="354"/>
    </location>
</feature>
<dbReference type="CDD" id="cd21112">
    <property type="entry name" value="alphaLP-like"/>
    <property type="match status" value="1"/>
</dbReference>
<evidence type="ECO:0000256" key="2">
    <source>
        <dbReference type="ARBA" id="ARBA00022670"/>
    </source>
</evidence>
<reference evidence="12 13" key="1">
    <citation type="submission" date="2018-10" db="EMBL/GenBank/DDBJ databases">
        <title>Genomic Encyclopedia of Archaeal and Bacterial Type Strains, Phase II (KMG-II): from individual species to whole genera.</title>
        <authorList>
            <person name="Goeker M."/>
        </authorList>
    </citation>
    <scope>NUCLEOTIDE SEQUENCE [LARGE SCALE GENOMIC DNA]</scope>
    <source>
        <strain evidence="12 13">DSM 43383</strain>
    </source>
</reference>
<organism evidence="12 13">
    <name type="scientific">Actinomadura pelletieri DSM 43383</name>
    <dbReference type="NCBI Taxonomy" id="1120940"/>
    <lineage>
        <taxon>Bacteria</taxon>
        <taxon>Bacillati</taxon>
        <taxon>Actinomycetota</taxon>
        <taxon>Actinomycetes</taxon>
        <taxon>Streptosporangiales</taxon>
        <taxon>Thermomonosporaceae</taxon>
        <taxon>Actinomadura</taxon>
    </lineage>
</organism>
<dbReference type="Pfam" id="PF02983">
    <property type="entry name" value="Pro_Al_protease"/>
    <property type="match status" value="1"/>
</dbReference>
<evidence type="ECO:0000256" key="7">
    <source>
        <dbReference type="ARBA" id="ARBA00023157"/>
    </source>
</evidence>
<keyword evidence="3 9" id="KW-0732">Signal</keyword>
<dbReference type="InterPro" id="IPR001316">
    <property type="entry name" value="Pept_S1A_streptogrisin"/>
</dbReference>
<dbReference type="EMBL" id="RBWU01000005">
    <property type="protein sequence ID" value="RKS71669.1"/>
    <property type="molecule type" value="Genomic_DNA"/>
</dbReference>
<dbReference type="Gene3D" id="2.60.120.380">
    <property type="match status" value="1"/>
</dbReference>
<evidence type="ECO:0000313" key="13">
    <source>
        <dbReference type="Proteomes" id="UP000274601"/>
    </source>
</evidence>
<dbReference type="GO" id="GO:0005576">
    <property type="term" value="C:extracellular region"/>
    <property type="evidence" value="ECO:0007669"/>
    <property type="project" value="InterPro"/>
</dbReference>
<comment type="similarity">
    <text evidence="1">Belongs to the peptidase S1 family.</text>
</comment>
<evidence type="ECO:0000256" key="1">
    <source>
        <dbReference type="ARBA" id="ARBA00007664"/>
    </source>
</evidence>
<dbReference type="SUPFAM" id="SSF89260">
    <property type="entry name" value="Collagen-binding domain"/>
    <property type="match status" value="1"/>
</dbReference>
<keyword evidence="7" id="KW-1015">Disulfide bond</keyword>
<evidence type="ECO:0000256" key="3">
    <source>
        <dbReference type="ARBA" id="ARBA00022729"/>
    </source>
</evidence>
<keyword evidence="13" id="KW-1185">Reference proteome</keyword>
<keyword evidence="6" id="KW-0865">Zymogen</keyword>
<keyword evidence="4" id="KW-0378">Hydrolase</keyword>
<feature type="signal peptide" evidence="9">
    <location>
        <begin position="1"/>
        <end position="26"/>
    </location>
</feature>
<dbReference type="AlphaFoldDB" id="A0A495QHN3"/>
<gene>
    <name evidence="12" type="ORF">BZB76_4476</name>
</gene>
<dbReference type="Pfam" id="PF00089">
    <property type="entry name" value="Trypsin"/>
    <property type="match status" value="1"/>
</dbReference>
<dbReference type="PRINTS" id="PR00861">
    <property type="entry name" value="ALYTICPTASE"/>
</dbReference>
<keyword evidence="5" id="KW-0720">Serine protease</keyword>
<proteinExistence type="inferred from homology"/>
<dbReference type="GO" id="GO:0006508">
    <property type="term" value="P:proteolysis"/>
    <property type="evidence" value="ECO:0007669"/>
    <property type="project" value="UniProtKB-KW"/>
</dbReference>
<feature type="region of interest" description="Disordered" evidence="8">
    <location>
        <begin position="27"/>
        <end position="50"/>
    </location>
</feature>
<comment type="caution">
    <text evidence="12">The sequence shown here is derived from an EMBL/GenBank/DDBJ whole genome shotgun (WGS) entry which is preliminary data.</text>
</comment>
<dbReference type="InterPro" id="IPR004236">
    <property type="entry name" value="Pept_S1_alpha_lytic"/>
</dbReference>
<dbReference type="InterPro" id="IPR037295">
    <property type="entry name" value="Alpha-lytic_protease_prodomain"/>
</dbReference>
<dbReference type="Proteomes" id="UP000274601">
    <property type="component" value="Unassembled WGS sequence"/>
</dbReference>
<evidence type="ECO:0000256" key="5">
    <source>
        <dbReference type="ARBA" id="ARBA00022825"/>
    </source>
</evidence>
<evidence type="ECO:0000256" key="4">
    <source>
        <dbReference type="ARBA" id="ARBA00022801"/>
    </source>
</evidence>
<dbReference type="SUPFAM" id="SSF50494">
    <property type="entry name" value="Trypsin-like serine proteases"/>
    <property type="match status" value="1"/>
</dbReference>
<evidence type="ECO:0000259" key="10">
    <source>
        <dbReference type="Pfam" id="PF00089"/>
    </source>
</evidence>
<dbReference type="RefSeq" id="WP_121436328.1">
    <property type="nucleotide sequence ID" value="NZ_RBWU01000005.1"/>
</dbReference>
<keyword evidence="2" id="KW-0645">Protease</keyword>
<evidence type="ECO:0000256" key="8">
    <source>
        <dbReference type="SAM" id="MobiDB-lite"/>
    </source>
</evidence>
<dbReference type="Gene3D" id="2.40.10.10">
    <property type="entry name" value="Trypsin-like serine proteases"/>
    <property type="match status" value="2"/>
</dbReference>
<dbReference type="GO" id="GO:0004252">
    <property type="term" value="F:serine-type endopeptidase activity"/>
    <property type="evidence" value="ECO:0007669"/>
    <property type="project" value="InterPro"/>
</dbReference>
<dbReference type="InterPro" id="IPR009003">
    <property type="entry name" value="Peptidase_S1_PA"/>
</dbReference>
<dbReference type="InterPro" id="IPR001254">
    <property type="entry name" value="Trypsin_dom"/>
</dbReference>
<name>A0A495QHN3_9ACTN</name>
<sequence length="479" mass="49914">MARKQHVLGIAVASSLVVAPVIPAHAGSSTAEVPRRTAPTTPAPQPVDRAAGVQKQLKLSLGSKFGGAWVEHGSKVVVATTDAASTAKIKAAGATPKLVKFDARTLDSAHATLNRHARSAPGSVASWYVDAETNRVVVQASSTSAARRFVKASGVDSAKVQIVRSTDRPRPVHDIVGGERYWTTQYGCSVAFSVDGGFLTAGHCGKQGERTEGANRVAQGTFGGSSFPGDDYAWVDTNDQWTPTPKVNKHNGTYQTIRGAVEAPVGTRVCRSGGTTSTQIWCGPIKQRNVTVNYQEGAVSGLISAGICADPGDSGGALFTEEGQAQGITSGTSGTCDNGQDSRDVTYFQPVSEVLQILARNGRELVTEGGGPGPGPGACGEYDSRLTGSLASGGSAYQPSDGYTTTSSGTHTACLDGPDGVDFDLYLQKLNGGTWQTVAYSLSPTPDEVINYNGTAGTYRYRVHAYGGNGDYHFGFSRP</sequence>
<feature type="domain" description="Peptidase S1A alpha-lytic prodomain" evidence="11">
    <location>
        <begin position="104"/>
        <end position="156"/>
    </location>
</feature>
<protein>
    <submittedName>
        <fullName evidence="12">Streptogrisin C</fullName>
    </submittedName>
</protein>
<evidence type="ECO:0000259" key="11">
    <source>
        <dbReference type="Pfam" id="PF02983"/>
    </source>
</evidence>
<dbReference type="InterPro" id="IPR043504">
    <property type="entry name" value="Peptidase_S1_PA_chymotrypsin"/>
</dbReference>